<dbReference type="AlphaFoldDB" id="F6CRT9"/>
<accession>F6CRT9</accession>
<name>F6CRT9_MARPP</name>
<dbReference type="Pfam" id="PF02597">
    <property type="entry name" value="ThiS"/>
    <property type="match status" value="1"/>
</dbReference>
<dbReference type="InterPro" id="IPR016155">
    <property type="entry name" value="Mopterin_synth/thiamin_S_b"/>
</dbReference>
<dbReference type="HOGENOM" id="CLU_114601_4_0_6"/>
<organism evidence="1 2">
    <name type="scientific">Marinomonas posidonica (strain CECT 7376 / NCIMB 14433 / IVIA-Po-181)</name>
    <dbReference type="NCBI Taxonomy" id="491952"/>
    <lineage>
        <taxon>Bacteria</taxon>
        <taxon>Pseudomonadati</taxon>
        <taxon>Pseudomonadota</taxon>
        <taxon>Gammaproteobacteria</taxon>
        <taxon>Oceanospirillales</taxon>
        <taxon>Oceanospirillaceae</taxon>
        <taxon>Marinomonas</taxon>
    </lineage>
</organism>
<dbReference type="InterPro" id="IPR003749">
    <property type="entry name" value="ThiS/MoaD-like"/>
</dbReference>
<dbReference type="InterPro" id="IPR012675">
    <property type="entry name" value="Beta-grasp_dom_sf"/>
</dbReference>
<dbReference type="eggNOG" id="COG1977">
    <property type="taxonomic scope" value="Bacteria"/>
</dbReference>
<dbReference type="Gene3D" id="3.10.20.30">
    <property type="match status" value="1"/>
</dbReference>
<proteinExistence type="predicted"/>
<evidence type="ECO:0000313" key="1">
    <source>
        <dbReference type="EMBL" id="AEF54942.1"/>
    </source>
</evidence>
<dbReference type="EMBL" id="CP002771">
    <property type="protein sequence ID" value="AEF54942.1"/>
    <property type="molecule type" value="Genomic_DNA"/>
</dbReference>
<protein>
    <submittedName>
        <fullName evidence="1">ThiamineS protein</fullName>
    </submittedName>
</protein>
<dbReference type="Proteomes" id="UP000009230">
    <property type="component" value="Chromosome"/>
</dbReference>
<keyword evidence="2" id="KW-1185">Reference proteome</keyword>
<gene>
    <name evidence="1" type="ordered locus">Mar181_1904</name>
</gene>
<dbReference type="SUPFAM" id="SSF54285">
    <property type="entry name" value="MoaD/ThiS"/>
    <property type="match status" value="1"/>
</dbReference>
<dbReference type="OrthoDB" id="9801945at2"/>
<sequence>MSQINVVFFASLREKLEMSDYQFEIDLPVSVGDLKQALARDIKTGHHLLDSSVHSSVDFEFTRDNDMVPTSAREIAFFPAVTGG</sequence>
<dbReference type="RefSeq" id="WP_013796417.1">
    <property type="nucleotide sequence ID" value="NC_015559.1"/>
</dbReference>
<dbReference type="KEGG" id="mpc:Mar181_1904"/>
<reference evidence="1 2" key="1">
    <citation type="journal article" date="2012" name="Stand. Genomic Sci.">
        <title>Complete genome sequence of Marinomonas posidonica type strain (IVIA-Po-181(T)).</title>
        <authorList>
            <person name="Lucas-Elio P."/>
            <person name="Goodwin L."/>
            <person name="Woyke T."/>
            <person name="Pitluck S."/>
            <person name="Nolan M."/>
            <person name="Kyrpides N.C."/>
            <person name="Detter J.C."/>
            <person name="Copeland A."/>
            <person name="Lu M."/>
            <person name="Bruce D."/>
            <person name="Detter C."/>
            <person name="Tapia R."/>
            <person name="Han S."/>
            <person name="Land M.L."/>
            <person name="Ivanova N."/>
            <person name="Mikhailova N."/>
            <person name="Johnston A.W."/>
            <person name="Sanchez-Amat A."/>
        </authorList>
    </citation>
    <scope>NUCLEOTIDE SEQUENCE [LARGE SCALE GENOMIC DNA]</scope>
    <source>
        <strain evidence="2">CECT 7376 / NCIMB 14433 / IVIA-Po-181</strain>
    </source>
</reference>
<evidence type="ECO:0000313" key="2">
    <source>
        <dbReference type="Proteomes" id="UP000009230"/>
    </source>
</evidence>
<dbReference type="STRING" id="491952.Mar181_1904"/>